<keyword evidence="6 11" id="KW-0418">Kinase</keyword>
<dbReference type="EC" id="2.7.13.3" evidence="2"/>
<dbReference type="CDD" id="cd16917">
    <property type="entry name" value="HATPase_UhpB-NarQ-NarX-like"/>
    <property type="match status" value="1"/>
</dbReference>
<dbReference type="PANTHER" id="PTHR24421">
    <property type="entry name" value="NITRATE/NITRITE SENSOR PROTEIN NARX-RELATED"/>
    <property type="match status" value="1"/>
</dbReference>
<keyword evidence="9" id="KW-1133">Transmembrane helix</keyword>
<dbReference type="PANTHER" id="PTHR24421:SF10">
    <property type="entry name" value="NITRATE_NITRITE SENSOR PROTEIN NARQ"/>
    <property type="match status" value="1"/>
</dbReference>
<evidence type="ECO:0000256" key="7">
    <source>
        <dbReference type="ARBA" id="ARBA00022840"/>
    </source>
</evidence>
<dbReference type="RefSeq" id="WP_114792941.1">
    <property type="nucleotide sequence ID" value="NZ_CP139960.1"/>
</dbReference>
<dbReference type="SUPFAM" id="SSF55874">
    <property type="entry name" value="ATPase domain of HSP90 chaperone/DNA topoisomerase II/histidine kinase"/>
    <property type="match status" value="1"/>
</dbReference>
<dbReference type="InterPro" id="IPR011712">
    <property type="entry name" value="Sig_transdc_His_kin_sub3_dim/P"/>
</dbReference>
<accession>A0ABZ0W952</accession>
<dbReference type="Gene3D" id="3.30.565.10">
    <property type="entry name" value="Histidine kinase-like ATPase, C-terminal domain"/>
    <property type="match status" value="1"/>
</dbReference>
<evidence type="ECO:0000313" key="11">
    <source>
        <dbReference type="EMBL" id="WQD39199.1"/>
    </source>
</evidence>
<dbReference type="PROSITE" id="PS50109">
    <property type="entry name" value="HIS_KIN"/>
    <property type="match status" value="1"/>
</dbReference>
<dbReference type="Gene3D" id="1.20.5.1930">
    <property type="match status" value="1"/>
</dbReference>
<evidence type="ECO:0000259" key="10">
    <source>
        <dbReference type="PROSITE" id="PS50109"/>
    </source>
</evidence>
<comment type="catalytic activity">
    <reaction evidence="1">
        <text>ATP + protein L-histidine = ADP + protein N-phospho-L-histidine.</text>
        <dbReference type="EC" id="2.7.13.3"/>
    </reaction>
</comment>
<feature type="transmembrane region" description="Helical" evidence="9">
    <location>
        <begin position="12"/>
        <end position="31"/>
    </location>
</feature>
<keyword evidence="5" id="KW-0547">Nucleotide-binding</keyword>
<proteinExistence type="predicted"/>
<keyword evidence="8" id="KW-0902">Two-component regulatory system</keyword>
<evidence type="ECO:0000256" key="6">
    <source>
        <dbReference type="ARBA" id="ARBA00022777"/>
    </source>
</evidence>
<dbReference type="InterPro" id="IPR036890">
    <property type="entry name" value="HATPase_C_sf"/>
</dbReference>
<keyword evidence="12" id="KW-1185">Reference proteome</keyword>
<feature type="domain" description="Histidine kinase" evidence="10">
    <location>
        <begin position="160"/>
        <end position="246"/>
    </location>
</feature>
<dbReference type="Pfam" id="PF02518">
    <property type="entry name" value="HATPase_c"/>
    <property type="match status" value="1"/>
</dbReference>
<organism evidence="11 12">
    <name type="scientific">Niabella yanshanensis</name>
    <dbReference type="NCBI Taxonomy" id="577386"/>
    <lineage>
        <taxon>Bacteria</taxon>
        <taxon>Pseudomonadati</taxon>
        <taxon>Bacteroidota</taxon>
        <taxon>Chitinophagia</taxon>
        <taxon>Chitinophagales</taxon>
        <taxon>Chitinophagaceae</taxon>
        <taxon>Niabella</taxon>
    </lineage>
</organism>
<reference evidence="11 12" key="1">
    <citation type="submission" date="2023-12" db="EMBL/GenBank/DDBJ databases">
        <title>Genome sequencing and assembly of bacterial species from a model synthetic community.</title>
        <authorList>
            <person name="Hogle S.L."/>
        </authorList>
    </citation>
    <scope>NUCLEOTIDE SEQUENCE [LARGE SCALE GENOMIC DNA]</scope>
    <source>
        <strain evidence="11 12">HAMBI_3031</strain>
    </source>
</reference>
<keyword evidence="3" id="KW-0597">Phosphoprotein</keyword>
<evidence type="ECO:0000256" key="9">
    <source>
        <dbReference type="SAM" id="Phobius"/>
    </source>
</evidence>
<evidence type="ECO:0000256" key="3">
    <source>
        <dbReference type="ARBA" id="ARBA00022553"/>
    </source>
</evidence>
<evidence type="ECO:0000256" key="1">
    <source>
        <dbReference type="ARBA" id="ARBA00000085"/>
    </source>
</evidence>
<name>A0ABZ0W952_9BACT</name>
<keyword evidence="4" id="KW-0808">Transferase</keyword>
<protein>
    <recommendedName>
        <fullName evidence="2">histidine kinase</fullName>
        <ecNumber evidence="2">2.7.13.3</ecNumber>
    </recommendedName>
</protein>
<evidence type="ECO:0000256" key="8">
    <source>
        <dbReference type="ARBA" id="ARBA00023012"/>
    </source>
</evidence>
<evidence type="ECO:0000256" key="4">
    <source>
        <dbReference type="ARBA" id="ARBA00022679"/>
    </source>
</evidence>
<keyword evidence="9" id="KW-0812">Transmembrane</keyword>
<dbReference type="InterPro" id="IPR005467">
    <property type="entry name" value="His_kinase_dom"/>
</dbReference>
<evidence type="ECO:0000256" key="5">
    <source>
        <dbReference type="ARBA" id="ARBA00022741"/>
    </source>
</evidence>
<evidence type="ECO:0000313" key="12">
    <source>
        <dbReference type="Proteomes" id="UP001325680"/>
    </source>
</evidence>
<keyword evidence="9" id="KW-0472">Membrane</keyword>
<evidence type="ECO:0000256" key="2">
    <source>
        <dbReference type="ARBA" id="ARBA00012438"/>
    </source>
</evidence>
<gene>
    <name evidence="11" type="ORF">U0035_03425</name>
</gene>
<sequence>MHTFTDPVFFTAILTAISLGAILSFLCWIVFNAQRRFFIQRQKVCTRELDTLRQERLRIARDLHDELGPTLQLVYRQVAAIAHQNSGQKELAVSARNLLEVSIRRVGEISKNMEDHRIIKNGLKQSIERYISQHSMACQLYFQFHYQLTKEPPPLIVSSLYRILLELINNTIRHAEATISIINFREQRNTLYFYYADNGNGFHPSLLKEGEGSGLSNLQYRVSLLGGLLETKTINGASFLVSIPLH</sequence>
<dbReference type="GO" id="GO:0016301">
    <property type="term" value="F:kinase activity"/>
    <property type="evidence" value="ECO:0007669"/>
    <property type="project" value="UniProtKB-KW"/>
</dbReference>
<dbReference type="Pfam" id="PF07730">
    <property type="entry name" value="HisKA_3"/>
    <property type="match status" value="1"/>
</dbReference>
<dbReference type="EMBL" id="CP139960">
    <property type="protein sequence ID" value="WQD39199.1"/>
    <property type="molecule type" value="Genomic_DNA"/>
</dbReference>
<dbReference type="InterPro" id="IPR003594">
    <property type="entry name" value="HATPase_dom"/>
</dbReference>
<dbReference type="InterPro" id="IPR050482">
    <property type="entry name" value="Sensor_HK_TwoCompSys"/>
</dbReference>
<dbReference type="Proteomes" id="UP001325680">
    <property type="component" value="Chromosome"/>
</dbReference>
<keyword evidence="7" id="KW-0067">ATP-binding</keyword>